<evidence type="ECO:0000256" key="1">
    <source>
        <dbReference type="SAM" id="Coils"/>
    </source>
</evidence>
<feature type="compositionally biased region" description="Basic and acidic residues" evidence="2">
    <location>
        <begin position="195"/>
        <end position="215"/>
    </location>
</feature>
<evidence type="ECO:0000313" key="4">
    <source>
        <dbReference type="EMBL" id="EPS59242.1"/>
    </source>
</evidence>
<dbReference type="InterPro" id="IPR039794">
    <property type="entry name" value="Gtb1-like"/>
</dbReference>
<dbReference type="OrthoDB" id="28322at2759"/>
<comment type="caution">
    <text evidence="4">The sequence shown here is derived from an EMBL/GenBank/DDBJ whole genome shotgun (WGS) entry which is preliminary data.</text>
</comment>
<name>S8DII4_9LAMI</name>
<evidence type="ECO:0000313" key="5">
    <source>
        <dbReference type="Proteomes" id="UP000015453"/>
    </source>
</evidence>
<feature type="non-terminal residue" evidence="4">
    <location>
        <position position="344"/>
    </location>
</feature>
<reference evidence="4 5" key="1">
    <citation type="journal article" date="2013" name="BMC Genomics">
        <title>The miniature genome of a carnivorous plant Genlisea aurea contains a low number of genes and short non-coding sequences.</title>
        <authorList>
            <person name="Leushkin E.V."/>
            <person name="Sutormin R.A."/>
            <person name="Nabieva E.R."/>
            <person name="Penin A.A."/>
            <person name="Kondrashov A.S."/>
            <person name="Logacheva M.D."/>
        </authorList>
    </citation>
    <scope>NUCLEOTIDE SEQUENCE [LARGE SCALE GENOMIC DNA]</scope>
</reference>
<dbReference type="PANTHER" id="PTHR12630:SF1">
    <property type="entry name" value="GLUCOSIDASE 2 SUBUNIT BETA"/>
    <property type="match status" value="1"/>
</dbReference>
<accession>S8DII4</accession>
<dbReference type="InterPro" id="IPR036607">
    <property type="entry name" value="PRKCSH"/>
</dbReference>
<feature type="domain" description="Glucosidase 2 subunit beta-like" evidence="3">
    <location>
        <begin position="272"/>
        <end position="333"/>
    </location>
</feature>
<organism evidence="4 5">
    <name type="scientific">Genlisea aurea</name>
    <dbReference type="NCBI Taxonomy" id="192259"/>
    <lineage>
        <taxon>Eukaryota</taxon>
        <taxon>Viridiplantae</taxon>
        <taxon>Streptophyta</taxon>
        <taxon>Embryophyta</taxon>
        <taxon>Tracheophyta</taxon>
        <taxon>Spermatophyta</taxon>
        <taxon>Magnoliopsida</taxon>
        <taxon>eudicotyledons</taxon>
        <taxon>Gunneridae</taxon>
        <taxon>Pentapetalae</taxon>
        <taxon>asterids</taxon>
        <taxon>lamiids</taxon>
        <taxon>Lamiales</taxon>
        <taxon>Lentibulariaceae</taxon>
        <taxon>Genlisea</taxon>
    </lineage>
</organism>
<feature type="coiled-coil region" evidence="1">
    <location>
        <begin position="268"/>
        <end position="295"/>
    </location>
</feature>
<dbReference type="AlphaFoldDB" id="S8DII4"/>
<feature type="compositionally biased region" description="Basic and acidic residues" evidence="2">
    <location>
        <begin position="1"/>
        <end position="33"/>
    </location>
</feature>
<dbReference type="PANTHER" id="PTHR12630">
    <property type="entry name" value="N-LINKED OLIGOSACCHARIDE PROCESSING"/>
    <property type="match status" value="1"/>
</dbReference>
<feature type="non-terminal residue" evidence="4">
    <location>
        <position position="1"/>
    </location>
</feature>
<evidence type="ECO:0000259" key="3">
    <source>
        <dbReference type="Pfam" id="PF13015"/>
    </source>
</evidence>
<feature type="compositionally biased region" description="Acidic residues" evidence="2">
    <location>
        <begin position="170"/>
        <end position="194"/>
    </location>
</feature>
<feature type="compositionally biased region" description="Basic and acidic residues" evidence="2">
    <location>
        <begin position="149"/>
        <end position="169"/>
    </location>
</feature>
<dbReference type="Pfam" id="PF13015">
    <property type="entry name" value="PRKCSH_1"/>
    <property type="match status" value="1"/>
</dbReference>
<dbReference type="GO" id="GO:0006491">
    <property type="term" value="P:N-glycan processing"/>
    <property type="evidence" value="ECO:0007669"/>
    <property type="project" value="TreeGrafter"/>
</dbReference>
<dbReference type="Proteomes" id="UP000015453">
    <property type="component" value="Unassembled WGS sequence"/>
</dbReference>
<gene>
    <name evidence="4" type="ORF">M569_15567</name>
</gene>
<dbReference type="GO" id="GO:0017177">
    <property type="term" value="C:glucosidase II complex"/>
    <property type="evidence" value="ECO:0007669"/>
    <property type="project" value="TreeGrafter"/>
</dbReference>
<keyword evidence="5" id="KW-1185">Reference proteome</keyword>
<feature type="region of interest" description="Disordered" evidence="2">
    <location>
        <begin position="111"/>
        <end position="233"/>
    </location>
</feature>
<proteinExistence type="predicted"/>
<protein>
    <recommendedName>
        <fullName evidence="3">Glucosidase 2 subunit beta-like domain-containing protein</fullName>
    </recommendedName>
</protein>
<dbReference type="EMBL" id="AUSU01008528">
    <property type="protein sequence ID" value="EPS59242.1"/>
    <property type="molecule type" value="Genomic_DNA"/>
</dbReference>
<keyword evidence="1" id="KW-0175">Coiled coil</keyword>
<sequence>EERKEQIEKAEEKERLQKEKEEKEREEAQKAKEDEEDEASAQDVETVENGIHEEIGNVHHTPQDSTEDHQEPYGGTELNEHSVDEGFLYDHSPVFPDNHWFIHKFGIEESNANGNAGLVTGNKQEDVPEDNTDSLSREELGRLVASRWTGEKAEQKREDSDASIDRDDDHDTDDSPSVEPTYDEDNGYNSDYDDHDNFNENEDHGKDFAGYDHYDPTSNARSDSDEELDLSDITSKTTSSWLEKIQEKMKSILEAINLFKRPVNISEAENVRKDYDDASTKLSKIQSKISSLKDKLKHDFGPEKEFYSFYGQCFESKQNKYVYKVCPFKQASQGEGYSTTRLGS</sequence>
<feature type="region of interest" description="Disordered" evidence="2">
    <location>
        <begin position="1"/>
        <end position="84"/>
    </location>
</feature>
<evidence type="ECO:0000256" key="2">
    <source>
        <dbReference type="SAM" id="MobiDB-lite"/>
    </source>
</evidence>